<gene>
    <name evidence="3" type="ORF">PENARI_c019G01515</name>
</gene>
<dbReference type="SUPFAM" id="SSF49899">
    <property type="entry name" value="Concanavalin A-like lectins/glucanases"/>
    <property type="match status" value="1"/>
</dbReference>
<dbReference type="GeneID" id="34579448"/>
<feature type="chain" id="PRO_5009519398" description="Aspergillopepsin-2" evidence="2">
    <location>
        <begin position="20"/>
        <end position="269"/>
    </location>
</feature>
<evidence type="ECO:0000313" key="4">
    <source>
        <dbReference type="Proteomes" id="UP000177622"/>
    </source>
</evidence>
<evidence type="ECO:0008006" key="5">
    <source>
        <dbReference type="Google" id="ProtNLM"/>
    </source>
</evidence>
<dbReference type="InterPro" id="IPR013320">
    <property type="entry name" value="ConA-like_dom_sf"/>
</dbReference>
<proteinExistence type="predicted"/>
<dbReference type="InterPro" id="IPR000250">
    <property type="entry name" value="Peptidase_G1"/>
</dbReference>
<feature type="signal peptide" evidence="2">
    <location>
        <begin position="1"/>
        <end position="19"/>
    </location>
</feature>
<protein>
    <recommendedName>
        <fullName evidence="5">Aspergillopepsin-2</fullName>
    </recommendedName>
</protein>
<evidence type="ECO:0000256" key="1">
    <source>
        <dbReference type="PIRSR" id="PIRSR600250-50"/>
    </source>
</evidence>
<comment type="caution">
    <text evidence="3">The sequence shown here is derived from an EMBL/GenBank/DDBJ whole genome shotgun (WGS) entry which is preliminary data.</text>
</comment>
<evidence type="ECO:0000256" key="2">
    <source>
        <dbReference type="SAM" id="SignalP"/>
    </source>
</evidence>
<dbReference type="OrthoDB" id="2862635at2759"/>
<reference evidence="3 4" key="1">
    <citation type="journal article" date="2016" name="Sci. Rep.">
        <title>Penicillium arizonense, a new, genome sequenced fungal species, reveals a high chemical diversity in secreted metabolites.</title>
        <authorList>
            <person name="Grijseels S."/>
            <person name="Nielsen J.C."/>
            <person name="Randelovic M."/>
            <person name="Nielsen J."/>
            <person name="Nielsen K.F."/>
            <person name="Workman M."/>
            <person name="Frisvad J.C."/>
        </authorList>
    </citation>
    <scope>NUCLEOTIDE SEQUENCE [LARGE SCALE GENOMIC DNA]</scope>
    <source>
        <strain evidence="3 4">CBS 141311</strain>
    </source>
</reference>
<keyword evidence="4" id="KW-1185">Reference proteome</keyword>
<dbReference type="PRINTS" id="PR00977">
    <property type="entry name" value="SCYTLDPTASE"/>
</dbReference>
<dbReference type="STRING" id="1835702.A0A1F5LA99"/>
<dbReference type="Pfam" id="PF01828">
    <property type="entry name" value="Peptidase_A4"/>
    <property type="match status" value="1"/>
</dbReference>
<dbReference type="AlphaFoldDB" id="A0A1F5LA99"/>
<dbReference type="InterPro" id="IPR038656">
    <property type="entry name" value="Peptidase_G1_sf"/>
</dbReference>
<dbReference type="CDD" id="cd13426">
    <property type="entry name" value="Peptidase_G1"/>
    <property type="match status" value="1"/>
</dbReference>
<dbReference type="RefSeq" id="XP_022485320.1">
    <property type="nucleotide sequence ID" value="XM_022634714.1"/>
</dbReference>
<dbReference type="GO" id="GO:0070007">
    <property type="term" value="F:glutamic-type endopeptidase activity"/>
    <property type="evidence" value="ECO:0007669"/>
    <property type="project" value="InterPro"/>
</dbReference>
<dbReference type="GO" id="GO:0006508">
    <property type="term" value="P:proteolysis"/>
    <property type="evidence" value="ECO:0007669"/>
    <property type="project" value="InterPro"/>
</dbReference>
<keyword evidence="2" id="KW-0732">Signal</keyword>
<name>A0A1F5LA99_PENAI</name>
<feature type="active site" description="Proton acceptor" evidence="1">
    <location>
        <position position="205"/>
    </location>
</feature>
<sequence length="269" mass="28489">MKFTTTILTTAVLAGTSLAAPRSGLADRLRARGVLSHQSNPSERNGVLLKEGSEGANVEYSKNWAGVVREKPPASATYTAVSATFTVPEPTATDDSDDMQAVSAWVGIDGDTYTQAILQTGIDAYIQNGEKTYDAWYEWYPQNAENFDLDLTAGDVIVAKVESSSSSKGVAILENKSTGQSVTKSLNAPSTSATLGGQNAEWIVEDFNSGSTMVPLADFGKVDFTGAQAKADGADYGVNNAAILDIQQNGNVKAHVKILSDTEFSVVYQ</sequence>
<evidence type="ECO:0000313" key="3">
    <source>
        <dbReference type="EMBL" id="OGE49869.1"/>
    </source>
</evidence>
<accession>A0A1F5LA99</accession>
<organism evidence="3 4">
    <name type="scientific">Penicillium arizonense</name>
    <dbReference type="NCBI Taxonomy" id="1835702"/>
    <lineage>
        <taxon>Eukaryota</taxon>
        <taxon>Fungi</taxon>
        <taxon>Dikarya</taxon>
        <taxon>Ascomycota</taxon>
        <taxon>Pezizomycotina</taxon>
        <taxon>Eurotiomycetes</taxon>
        <taxon>Eurotiomycetidae</taxon>
        <taxon>Eurotiales</taxon>
        <taxon>Aspergillaceae</taxon>
        <taxon>Penicillium</taxon>
    </lineage>
</organism>
<dbReference type="Gene3D" id="2.60.120.700">
    <property type="entry name" value="Peptidase G1"/>
    <property type="match status" value="1"/>
</dbReference>
<dbReference type="EMBL" id="LXJU01000019">
    <property type="protein sequence ID" value="OGE49869.1"/>
    <property type="molecule type" value="Genomic_DNA"/>
</dbReference>
<dbReference type="PANTHER" id="PTHR37536">
    <property type="entry name" value="PUTATIVE (AFU_ORTHOLOGUE AFUA_3G02970)-RELATED"/>
    <property type="match status" value="1"/>
</dbReference>
<dbReference type="PANTHER" id="PTHR37536:SF1">
    <property type="entry name" value="ASPERGILLOPEPSIN, PUTAITVE (AFU_ORTHOLOGUE AFUA_7G01200)"/>
    <property type="match status" value="1"/>
</dbReference>
<dbReference type="Proteomes" id="UP000177622">
    <property type="component" value="Unassembled WGS sequence"/>
</dbReference>